<gene>
    <name evidence="2" type="ORF">UFOPK3139_00060</name>
</gene>
<name>A0A6J6YY84_9ZZZZ</name>
<dbReference type="AlphaFoldDB" id="A0A6J6YY84"/>
<organism evidence="2">
    <name type="scientific">freshwater metagenome</name>
    <dbReference type="NCBI Taxonomy" id="449393"/>
    <lineage>
        <taxon>unclassified sequences</taxon>
        <taxon>metagenomes</taxon>
        <taxon>ecological metagenomes</taxon>
    </lineage>
</organism>
<proteinExistence type="predicted"/>
<accession>A0A6J6YY84</accession>
<evidence type="ECO:0000256" key="1">
    <source>
        <dbReference type="SAM" id="MobiDB-lite"/>
    </source>
</evidence>
<protein>
    <submittedName>
        <fullName evidence="2">Unannotated protein</fullName>
    </submittedName>
</protein>
<dbReference type="EMBL" id="CAFABA010000002">
    <property type="protein sequence ID" value="CAB4812166.1"/>
    <property type="molecule type" value="Genomic_DNA"/>
</dbReference>
<feature type="region of interest" description="Disordered" evidence="1">
    <location>
        <begin position="24"/>
        <end position="53"/>
    </location>
</feature>
<sequence length="148" mass="16132">MSKLDEIGERDGWRCWVCDEPVDASMSVNDDRGPSIDSRSAKPKGKGSTDPVQERLAHRGCNTKKGAIAAVIAWPPHLFVVDPAPIIASVERLSRKGGREVMARCPTVADGDAAAAWLLDRISRLRPDLRFTTEVERGGGVFLLILRA</sequence>
<evidence type="ECO:0000313" key="2">
    <source>
        <dbReference type="EMBL" id="CAB4812166.1"/>
    </source>
</evidence>
<reference evidence="2" key="1">
    <citation type="submission" date="2020-05" db="EMBL/GenBank/DDBJ databases">
        <authorList>
            <person name="Chiriac C."/>
            <person name="Salcher M."/>
            <person name="Ghai R."/>
            <person name="Kavagutti S V."/>
        </authorList>
    </citation>
    <scope>NUCLEOTIDE SEQUENCE</scope>
</reference>